<dbReference type="Pfam" id="PF22998">
    <property type="entry name" value="GNAT_LYC1-like"/>
    <property type="match status" value="1"/>
</dbReference>
<dbReference type="RefSeq" id="XP_007721591.1">
    <property type="nucleotide sequence ID" value="XM_007723401.1"/>
</dbReference>
<evidence type="ECO:0000256" key="1">
    <source>
        <dbReference type="SAM" id="MobiDB-lite"/>
    </source>
</evidence>
<dbReference type="PROSITE" id="PS51186">
    <property type="entry name" value="GNAT"/>
    <property type="match status" value="1"/>
</dbReference>
<protein>
    <recommendedName>
        <fullName evidence="2">N-acetyltransferase domain-containing protein</fullName>
    </recommendedName>
</protein>
<dbReference type="InterPro" id="IPR053013">
    <property type="entry name" value="LAT"/>
</dbReference>
<organism evidence="3 4">
    <name type="scientific">Capronia coronata CBS 617.96</name>
    <dbReference type="NCBI Taxonomy" id="1182541"/>
    <lineage>
        <taxon>Eukaryota</taxon>
        <taxon>Fungi</taxon>
        <taxon>Dikarya</taxon>
        <taxon>Ascomycota</taxon>
        <taxon>Pezizomycotina</taxon>
        <taxon>Eurotiomycetes</taxon>
        <taxon>Chaetothyriomycetidae</taxon>
        <taxon>Chaetothyriales</taxon>
        <taxon>Herpotrichiellaceae</taxon>
        <taxon>Capronia</taxon>
    </lineage>
</organism>
<dbReference type="InterPro" id="IPR055100">
    <property type="entry name" value="GNAT_LYC1-like"/>
</dbReference>
<reference evidence="3 4" key="1">
    <citation type="submission" date="2013-03" db="EMBL/GenBank/DDBJ databases">
        <title>The Genome Sequence of Capronia coronata CBS 617.96.</title>
        <authorList>
            <consortium name="The Broad Institute Genomics Platform"/>
            <person name="Cuomo C."/>
            <person name="de Hoog S."/>
            <person name="Gorbushina A."/>
            <person name="Walker B."/>
            <person name="Young S.K."/>
            <person name="Zeng Q."/>
            <person name="Gargeya S."/>
            <person name="Fitzgerald M."/>
            <person name="Haas B."/>
            <person name="Abouelleil A."/>
            <person name="Allen A.W."/>
            <person name="Alvarado L."/>
            <person name="Arachchi H.M."/>
            <person name="Berlin A.M."/>
            <person name="Chapman S.B."/>
            <person name="Gainer-Dewar J."/>
            <person name="Goldberg J."/>
            <person name="Griggs A."/>
            <person name="Gujja S."/>
            <person name="Hansen M."/>
            <person name="Howarth C."/>
            <person name="Imamovic A."/>
            <person name="Ireland A."/>
            <person name="Larimer J."/>
            <person name="McCowan C."/>
            <person name="Murphy C."/>
            <person name="Pearson M."/>
            <person name="Poon T.W."/>
            <person name="Priest M."/>
            <person name="Roberts A."/>
            <person name="Saif S."/>
            <person name="Shea T."/>
            <person name="Sisk P."/>
            <person name="Sykes S."/>
            <person name="Wortman J."/>
            <person name="Nusbaum C."/>
            <person name="Birren B."/>
        </authorList>
    </citation>
    <scope>NUCLEOTIDE SEQUENCE [LARGE SCALE GENOMIC DNA]</scope>
    <source>
        <strain evidence="3 4">CBS 617.96</strain>
    </source>
</reference>
<dbReference type="PANTHER" id="PTHR34815:SF2">
    <property type="entry name" value="N-ACETYLTRANSFERASE DOMAIN-CONTAINING PROTEIN"/>
    <property type="match status" value="1"/>
</dbReference>
<dbReference type="OrthoDB" id="2020070at2759"/>
<evidence type="ECO:0000313" key="3">
    <source>
        <dbReference type="EMBL" id="EXJ94097.1"/>
    </source>
</evidence>
<dbReference type="InterPro" id="IPR000182">
    <property type="entry name" value="GNAT_dom"/>
</dbReference>
<keyword evidence="4" id="KW-1185">Reference proteome</keyword>
<dbReference type="Proteomes" id="UP000019484">
    <property type="component" value="Unassembled WGS sequence"/>
</dbReference>
<feature type="compositionally biased region" description="Polar residues" evidence="1">
    <location>
        <begin position="24"/>
        <end position="35"/>
    </location>
</feature>
<proteinExistence type="predicted"/>
<dbReference type="InterPro" id="IPR016181">
    <property type="entry name" value="Acyl_CoA_acyltransferase"/>
</dbReference>
<comment type="caution">
    <text evidence="3">The sequence shown here is derived from an EMBL/GenBank/DDBJ whole genome shotgun (WGS) entry which is preliminary data.</text>
</comment>
<dbReference type="GeneID" id="19157390"/>
<accession>W9YME2</accession>
<dbReference type="eggNOG" id="ENOG502S41G">
    <property type="taxonomic scope" value="Eukaryota"/>
</dbReference>
<gene>
    <name evidence="3" type="ORF">A1O1_02490</name>
</gene>
<dbReference type="EMBL" id="AMWN01000002">
    <property type="protein sequence ID" value="EXJ94097.1"/>
    <property type="molecule type" value="Genomic_DNA"/>
</dbReference>
<dbReference type="STRING" id="1182541.W9YME2"/>
<feature type="domain" description="N-acetyltransferase" evidence="2">
    <location>
        <begin position="35"/>
        <end position="204"/>
    </location>
</feature>
<evidence type="ECO:0000259" key="2">
    <source>
        <dbReference type="PROSITE" id="PS51186"/>
    </source>
</evidence>
<dbReference type="HOGENOM" id="CLU_038171_1_0_1"/>
<dbReference type="Pfam" id="PF13527">
    <property type="entry name" value="Acetyltransf_9"/>
    <property type="match status" value="1"/>
</dbReference>
<sequence length="404" mass="45239">MASWPAQANGIPKIVTSKPPAVDSESQPSAASSDVNLVPATAIEHVQTTYLNEDEWRGPLTLEQYLEREGVLQSLDLSRDGRITGWILTSETLPQNQDMSRPILSSCETYLVHGYVARDGHVKKVQAHGIASVHTRPEHRGKGYAGRMMADLGHRLETWQRPHGTNNPFSVLWSDIGTQFYAKHGWKVFPSNHIHLTPLERAGYEAARRSLPAVNDLCVADLRDIPTIDYIEQRLQRLSDSEPGITHVAIRPDLEHFQWHFGREDYIHQALGKAQPQIKGAINRDTGIALIWHRVYAANPKDWRLNILHAVVPPSVETSKDAQAVLAALLLRAQLEAHAWELAGGVEVWDPSDLVIAAAQALRKEEQGKVEVITRDKNNIPSLRWAAGGDEELRWVANEQYAWC</sequence>
<name>W9YME2_9EURO</name>
<dbReference type="SUPFAM" id="SSF55729">
    <property type="entry name" value="Acyl-CoA N-acyltransferases (Nat)"/>
    <property type="match status" value="1"/>
</dbReference>
<dbReference type="PANTHER" id="PTHR34815">
    <property type="entry name" value="LYSINE ACETYLTRANSFERASE"/>
    <property type="match status" value="1"/>
</dbReference>
<evidence type="ECO:0000313" key="4">
    <source>
        <dbReference type="Proteomes" id="UP000019484"/>
    </source>
</evidence>
<dbReference type="GO" id="GO:0016747">
    <property type="term" value="F:acyltransferase activity, transferring groups other than amino-acyl groups"/>
    <property type="evidence" value="ECO:0007669"/>
    <property type="project" value="InterPro"/>
</dbReference>
<dbReference type="AlphaFoldDB" id="W9YME2"/>
<dbReference type="Gene3D" id="3.40.630.30">
    <property type="match status" value="1"/>
</dbReference>
<feature type="region of interest" description="Disordered" evidence="1">
    <location>
        <begin position="1"/>
        <end position="35"/>
    </location>
</feature>